<keyword evidence="2" id="KW-1185">Reference proteome</keyword>
<evidence type="ECO:0000313" key="2">
    <source>
        <dbReference type="Proteomes" id="UP001058602"/>
    </source>
</evidence>
<accession>A0ABY5LJC3</accession>
<dbReference type="Proteomes" id="UP001058602">
    <property type="component" value="Chromosome 2"/>
</dbReference>
<reference evidence="1" key="1">
    <citation type="submission" date="2022-07" db="EMBL/GenBank/DDBJ databases">
        <title>Complete genome of Vibrio japonicus strain JCM 31412T and phylogenomic assessment of the Nereis clade of the genus Vibrio.</title>
        <authorList>
            <person name="Shlafstein M.D."/>
            <person name="Emsley S.A."/>
            <person name="Ushijima B."/>
            <person name="Videau P."/>
            <person name="Saw J.H."/>
        </authorList>
    </citation>
    <scope>NUCLEOTIDE SEQUENCE</scope>
    <source>
        <strain evidence="1">JCM 31412</strain>
    </source>
</reference>
<sequence length="50" mass="5549">MVSVILFALAIVVFFCCWTVQHGLPLLGMKLDESDQLLLTEVLGEEILEA</sequence>
<proteinExistence type="predicted"/>
<organism evidence="1 2">
    <name type="scientific">Vibrio japonicus</name>
    <dbReference type="NCBI Taxonomy" id="1824638"/>
    <lineage>
        <taxon>Bacteria</taxon>
        <taxon>Pseudomonadati</taxon>
        <taxon>Pseudomonadota</taxon>
        <taxon>Gammaproteobacteria</taxon>
        <taxon>Vibrionales</taxon>
        <taxon>Vibrionaceae</taxon>
        <taxon>Vibrio</taxon>
    </lineage>
</organism>
<dbReference type="EMBL" id="CP102097">
    <property type="protein sequence ID" value="UUM31936.1"/>
    <property type="molecule type" value="Genomic_DNA"/>
</dbReference>
<protein>
    <submittedName>
        <fullName evidence="1">Uncharacterized protein</fullName>
    </submittedName>
</protein>
<evidence type="ECO:0000313" key="1">
    <source>
        <dbReference type="EMBL" id="UUM31936.1"/>
    </source>
</evidence>
<gene>
    <name evidence="1" type="ORF">NP165_16670</name>
</gene>
<dbReference type="RefSeq" id="WP_257085656.1">
    <property type="nucleotide sequence ID" value="NZ_CP102097.1"/>
</dbReference>
<name>A0ABY5LJC3_9VIBR</name>